<dbReference type="PROSITE" id="PS51332">
    <property type="entry name" value="B12_BINDING"/>
    <property type="match status" value="1"/>
</dbReference>
<dbReference type="Pfam" id="PF02310">
    <property type="entry name" value="B12-binding"/>
    <property type="match status" value="1"/>
</dbReference>
<feature type="domain" description="B12-binding" evidence="7">
    <location>
        <begin position="3"/>
        <end position="147"/>
    </location>
</feature>
<feature type="domain" description="Radical SAM core" evidence="8">
    <location>
        <begin position="193"/>
        <end position="434"/>
    </location>
</feature>
<comment type="caution">
    <text evidence="9">The sequence shown here is derived from an EMBL/GenBank/DDBJ whole genome shotgun (WGS) entry which is preliminary data.</text>
</comment>
<reference evidence="9 10" key="1">
    <citation type="submission" date="2018-02" db="EMBL/GenBank/DDBJ databases">
        <title>Genomic Encyclopedia of Archaeal and Bacterial Type Strains, Phase II (KMG-II): from individual species to whole genera.</title>
        <authorList>
            <person name="Goeker M."/>
        </authorList>
    </citation>
    <scope>NUCLEOTIDE SEQUENCE [LARGE SCALE GENOMIC DNA]</scope>
    <source>
        <strain evidence="9 10">YU 961-1</strain>
    </source>
</reference>
<dbReference type="GO" id="GO:0051539">
    <property type="term" value="F:4 iron, 4 sulfur cluster binding"/>
    <property type="evidence" value="ECO:0007669"/>
    <property type="project" value="UniProtKB-KW"/>
</dbReference>
<dbReference type="EMBL" id="PTIX01000015">
    <property type="protein sequence ID" value="PPK65224.1"/>
    <property type="molecule type" value="Genomic_DNA"/>
</dbReference>
<keyword evidence="10" id="KW-1185">Reference proteome</keyword>
<evidence type="ECO:0000256" key="2">
    <source>
        <dbReference type="ARBA" id="ARBA00022691"/>
    </source>
</evidence>
<gene>
    <name evidence="9" type="ORF">CLV40_11571</name>
</gene>
<dbReference type="SUPFAM" id="SSF52242">
    <property type="entry name" value="Cobalamin (vitamin B12)-binding domain"/>
    <property type="match status" value="1"/>
</dbReference>
<evidence type="ECO:0000256" key="5">
    <source>
        <dbReference type="ARBA" id="ARBA00023014"/>
    </source>
</evidence>
<dbReference type="Proteomes" id="UP000239203">
    <property type="component" value="Unassembled WGS sequence"/>
</dbReference>
<dbReference type="CDD" id="cd01335">
    <property type="entry name" value="Radical_SAM"/>
    <property type="match status" value="1"/>
</dbReference>
<comment type="cofactor">
    <cofactor evidence="1">
        <name>[4Fe-4S] cluster</name>
        <dbReference type="ChEBI" id="CHEBI:49883"/>
    </cofactor>
</comment>
<dbReference type="InterPro" id="IPR051198">
    <property type="entry name" value="BchE-like"/>
</dbReference>
<feature type="region of interest" description="Disordered" evidence="6">
    <location>
        <begin position="626"/>
        <end position="658"/>
    </location>
</feature>
<dbReference type="GO" id="GO:0003824">
    <property type="term" value="F:catalytic activity"/>
    <property type="evidence" value="ECO:0007669"/>
    <property type="project" value="InterPro"/>
</dbReference>
<evidence type="ECO:0000259" key="8">
    <source>
        <dbReference type="PROSITE" id="PS51918"/>
    </source>
</evidence>
<dbReference type="CDD" id="cd02068">
    <property type="entry name" value="radical_SAM_B12_BD"/>
    <property type="match status" value="1"/>
</dbReference>
<keyword evidence="5" id="KW-0411">Iron-sulfur</keyword>
<dbReference type="InterPro" id="IPR006158">
    <property type="entry name" value="Cobalamin-bd"/>
</dbReference>
<evidence type="ECO:0000256" key="4">
    <source>
        <dbReference type="ARBA" id="ARBA00023004"/>
    </source>
</evidence>
<evidence type="ECO:0000313" key="10">
    <source>
        <dbReference type="Proteomes" id="UP000239203"/>
    </source>
</evidence>
<organism evidence="9 10">
    <name type="scientific">Actinokineospora auranticolor</name>
    <dbReference type="NCBI Taxonomy" id="155976"/>
    <lineage>
        <taxon>Bacteria</taxon>
        <taxon>Bacillati</taxon>
        <taxon>Actinomycetota</taxon>
        <taxon>Actinomycetes</taxon>
        <taxon>Pseudonocardiales</taxon>
        <taxon>Pseudonocardiaceae</taxon>
        <taxon>Actinokineospora</taxon>
    </lineage>
</organism>
<dbReference type="SMART" id="SM00729">
    <property type="entry name" value="Elp3"/>
    <property type="match status" value="1"/>
</dbReference>
<dbReference type="NCBIfam" id="NF033712">
    <property type="entry name" value="B12_rSAM_KedN5"/>
    <property type="match status" value="1"/>
</dbReference>
<dbReference type="InterPro" id="IPR036724">
    <property type="entry name" value="Cobalamin-bd_sf"/>
</dbReference>
<dbReference type="InterPro" id="IPR007197">
    <property type="entry name" value="rSAM"/>
</dbReference>
<dbReference type="GO" id="GO:0046872">
    <property type="term" value="F:metal ion binding"/>
    <property type="evidence" value="ECO:0007669"/>
    <property type="project" value="UniProtKB-KW"/>
</dbReference>
<dbReference type="InterPro" id="IPR058240">
    <property type="entry name" value="rSAM_sf"/>
</dbReference>
<proteinExistence type="predicted"/>
<protein>
    <submittedName>
        <fullName evidence="9">Radical SAM superfamily enzyme YgiQ (UPF0313 family)</fullName>
    </submittedName>
</protein>
<dbReference type="AlphaFoldDB" id="A0A2S6GJ18"/>
<evidence type="ECO:0000259" key="7">
    <source>
        <dbReference type="PROSITE" id="PS51332"/>
    </source>
</evidence>
<keyword evidence="3" id="KW-0479">Metal-binding</keyword>
<dbReference type="GO" id="GO:0005829">
    <property type="term" value="C:cytosol"/>
    <property type="evidence" value="ECO:0007669"/>
    <property type="project" value="TreeGrafter"/>
</dbReference>
<dbReference type="Pfam" id="PF04055">
    <property type="entry name" value="Radical_SAM"/>
    <property type="match status" value="1"/>
</dbReference>
<feature type="compositionally biased region" description="Basic and acidic residues" evidence="6">
    <location>
        <begin position="637"/>
        <end position="650"/>
    </location>
</feature>
<evidence type="ECO:0000256" key="6">
    <source>
        <dbReference type="SAM" id="MobiDB-lite"/>
    </source>
</evidence>
<keyword evidence="2" id="KW-0949">S-adenosyl-L-methionine</keyword>
<keyword evidence="4" id="KW-0408">Iron</keyword>
<dbReference type="PANTHER" id="PTHR43409">
    <property type="entry name" value="ANAEROBIC MAGNESIUM-PROTOPORPHYRIN IX MONOMETHYL ESTER CYCLASE-RELATED"/>
    <property type="match status" value="1"/>
</dbReference>
<dbReference type="InterPro" id="IPR034466">
    <property type="entry name" value="Methyltransferase_Class_B"/>
</dbReference>
<dbReference type="InterPro" id="IPR023404">
    <property type="entry name" value="rSAM_horseshoe"/>
</dbReference>
<evidence type="ECO:0000256" key="3">
    <source>
        <dbReference type="ARBA" id="ARBA00022723"/>
    </source>
</evidence>
<evidence type="ECO:0000313" key="9">
    <source>
        <dbReference type="EMBL" id="PPK65224.1"/>
    </source>
</evidence>
<dbReference type="InterPro" id="IPR006638">
    <property type="entry name" value="Elp3/MiaA/NifB-like_rSAM"/>
</dbReference>
<dbReference type="Gene3D" id="3.40.50.280">
    <property type="entry name" value="Cobalamin-binding domain"/>
    <property type="match status" value="1"/>
</dbReference>
<dbReference type="SFLD" id="SFLDS00029">
    <property type="entry name" value="Radical_SAM"/>
    <property type="match status" value="1"/>
</dbReference>
<dbReference type="PANTHER" id="PTHR43409:SF16">
    <property type="entry name" value="SLR0320 PROTEIN"/>
    <property type="match status" value="1"/>
</dbReference>
<dbReference type="SFLD" id="SFLDG01082">
    <property type="entry name" value="B12-binding_domain_containing"/>
    <property type="match status" value="1"/>
</dbReference>
<sequence>MLPALTVLIVQQGVWHMAKESMPLAAGYLAAVVRAHPELGSRCAVRILNFPGHLSPLEMAIKVLQAGVPDVIGFSVLGWNANQFAAVAATVKQVNPSAVVVFGGNHVAKQAARVLTRDPAVDIVVNGEGEVTFVNILKAVLDGGPYARVRGISFRGPDGSVVTTADEARVDDLDRIPSPILTGAVPLLDERGGFRYDVALMETNRGCPYHCAFCYWGGAVGQKVRSFSRVRLRAELEALARAGADTVVLCDANFGMLRQDAEFVDDLIEIRDRYGCPRALETSWAKNKSAVFRGIVRRMREAGMRSSFTLALQTLDDTALDLVNRRNMKINQWRDLAEWLTAEGLDCYAELIWGIPGETPETFLRGYDELAKHVSRIAAYPLLLLPNTDFSDRRAVHGFVTVRGRQDDFEYVLAARGVSLAQNLRMQRFLFWARLLAENLVLRDTWPVFDAVLGWSQSAVILSLADFVEAEAAHHAGARLLSAAATSSTADPDSLAPALAYCFSTEEFADLVDGWWRAAVGPATPREWREALREVLRYDLDTRPLPDPGPRALPDARLSSVDGEAHWTVARTYAFDVPALARAARARRHLDPPAAGPHHVHLRFKHGFADLVHSTNHEETAHYIGRAELPTCPPRSPEPDDRCGPVDRTRTAAPGPDG</sequence>
<name>A0A2S6GJ18_9PSEU</name>
<dbReference type="SFLD" id="SFLDF00317">
    <property type="entry name" value="thioacetal_methlytransferase"/>
    <property type="match status" value="1"/>
</dbReference>
<dbReference type="SUPFAM" id="SSF102114">
    <property type="entry name" value="Radical SAM enzymes"/>
    <property type="match status" value="1"/>
</dbReference>
<dbReference type="PROSITE" id="PS51918">
    <property type="entry name" value="RADICAL_SAM"/>
    <property type="match status" value="1"/>
</dbReference>
<dbReference type="SFLD" id="SFLDG01123">
    <property type="entry name" value="methyltransferase_(Class_B)"/>
    <property type="match status" value="1"/>
</dbReference>
<evidence type="ECO:0000256" key="1">
    <source>
        <dbReference type="ARBA" id="ARBA00001966"/>
    </source>
</evidence>
<dbReference type="GO" id="GO:0031419">
    <property type="term" value="F:cobalamin binding"/>
    <property type="evidence" value="ECO:0007669"/>
    <property type="project" value="InterPro"/>
</dbReference>
<dbReference type="SFLD" id="SFLDF00436">
    <property type="entry name" value="pactamycin_C-methyltransferase"/>
    <property type="match status" value="1"/>
</dbReference>
<dbReference type="Gene3D" id="3.80.30.20">
    <property type="entry name" value="tm_1862 like domain"/>
    <property type="match status" value="1"/>
</dbReference>
<accession>A0A2S6GJ18</accession>